<dbReference type="EMBL" id="UYRW01006028">
    <property type="protein sequence ID" value="VDM94188.1"/>
    <property type="molecule type" value="Genomic_DNA"/>
</dbReference>
<dbReference type="OrthoDB" id="5872352at2759"/>
<evidence type="ECO:0000256" key="1">
    <source>
        <dbReference type="SAM" id="MobiDB-lite"/>
    </source>
</evidence>
<sequence length="263" mass="29377">MPIAKSIPPSNNDWNVWGPHNSALCHTKNDAQDAGPTNQKANQPTSTNSMTQESNQGAKEVLLLWKEITVSNPRTPEIQEKALALFGFGSQLSFVSKDLAKRLNLKGSEDEIRIALFGNKIPKPCLTTEVEIAARIGEKEVIRFEVNTVDYLTNKLQVVNLNEHDLASITDQDQLDGPKNYWKQPDILIGTDHFFKFIKIGKAQNLKSGFSLFHTKLGPMLTGSVYITAISIPDLDRAEPICVTNVTGPDTDQFWKLEKFHVY</sequence>
<feature type="compositionally biased region" description="Polar residues" evidence="1">
    <location>
        <begin position="35"/>
        <end position="54"/>
    </location>
</feature>
<evidence type="ECO:0000313" key="5">
    <source>
        <dbReference type="WBParaSite" id="nOo.2.0.1.t10461-RA"/>
    </source>
</evidence>
<name>A0A182EQP6_ONCOC</name>
<evidence type="ECO:0000259" key="2">
    <source>
        <dbReference type="Pfam" id="PF05585"/>
    </source>
</evidence>
<feature type="region of interest" description="Disordered" evidence="1">
    <location>
        <begin position="1"/>
        <end position="54"/>
    </location>
</feature>
<dbReference type="AlphaFoldDB" id="A0A182EQP6"/>
<proteinExistence type="predicted"/>
<dbReference type="InterPro" id="IPR008737">
    <property type="entry name" value="DUF1758"/>
</dbReference>
<gene>
    <name evidence="3" type="ORF">NOO_LOCUS10461</name>
</gene>
<organism evidence="5">
    <name type="scientific">Onchocerca ochengi</name>
    <name type="common">Filarial nematode worm</name>
    <dbReference type="NCBI Taxonomy" id="42157"/>
    <lineage>
        <taxon>Eukaryota</taxon>
        <taxon>Metazoa</taxon>
        <taxon>Ecdysozoa</taxon>
        <taxon>Nematoda</taxon>
        <taxon>Chromadorea</taxon>
        <taxon>Rhabditida</taxon>
        <taxon>Spirurina</taxon>
        <taxon>Spiruromorpha</taxon>
        <taxon>Filarioidea</taxon>
        <taxon>Onchocercidae</taxon>
        <taxon>Onchocerca</taxon>
    </lineage>
</organism>
<dbReference type="Proteomes" id="UP000271087">
    <property type="component" value="Unassembled WGS sequence"/>
</dbReference>
<accession>A0A182EQP6</accession>
<evidence type="ECO:0000313" key="4">
    <source>
        <dbReference type="Proteomes" id="UP000271087"/>
    </source>
</evidence>
<feature type="domain" description="DUF1758" evidence="2">
    <location>
        <begin position="69"/>
        <end position="222"/>
    </location>
</feature>
<evidence type="ECO:0000313" key="3">
    <source>
        <dbReference type="EMBL" id="VDM94188.1"/>
    </source>
</evidence>
<dbReference type="WBParaSite" id="nOo.2.0.1.t10461-RA">
    <property type="protein sequence ID" value="nOo.2.0.1.t10461-RA"/>
    <property type="gene ID" value="nOo.2.0.1.g10461"/>
</dbReference>
<reference evidence="5" key="1">
    <citation type="submission" date="2016-06" db="UniProtKB">
        <authorList>
            <consortium name="WormBaseParasite"/>
        </authorList>
    </citation>
    <scope>IDENTIFICATION</scope>
</reference>
<protein>
    <submittedName>
        <fullName evidence="5">DUF1758 domain-containing protein</fullName>
    </submittedName>
</protein>
<reference evidence="3 4" key="2">
    <citation type="submission" date="2018-08" db="EMBL/GenBank/DDBJ databases">
        <authorList>
            <person name="Laetsch R D."/>
            <person name="Stevens L."/>
            <person name="Kumar S."/>
            <person name="Blaxter L. M."/>
        </authorList>
    </citation>
    <scope>NUCLEOTIDE SEQUENCE [LARGE SCALE GENOMIC DNA]</scope>
</reference>
<dbReference type="Pfam" id="PF05585">
    <property type="entry name" value="DUF1758"/>
    <property type="match status" value="1"/>
</dbReference>
<keyword evidence="4" id="KW-1185">Reference proteome</keyword>